<evidence type="ECO:0000256" key="4">
    <source>
        <dbReference type="ARBA" id="ARBA00022989"/>
    </source>
</evidence>
<accession>A0A7Z8KLL6</accession>
<dbReference type="EMBL" id="VIAQ01000019">
    <property type="protein sequence ID" value="TQD23811.1"/>
    <property type="molecule type" value="Genomic_DNA"/>
</dbReference>
<gene>
    <name evidence="8" type="ORF">FKV42_11350</name>
</gene>
<dbReference type="OrthoDB" id="124211at2157"/>
<protein>
    <submittedName>
        <fullName evidence="8">DedA family protein</fullName>
    </submittedName>
</protein>
<dbReference type="RefSeq" id="WP_154810430.1">
    <property type="nucleotide sequence ID" value="NZ_VIAQ01000019.1"/>
</dbReference>
<proteinExistence type="predicted"/>
<evidence type="ECO:0000256" key="5">
    <source>
        <dbReference type="ARBA" id="ARBA00023136"/>
    </source>
</evidence>
<feature type="domain" description="VTT" evidence="7">
    <location>
        <begin position="32"/>
        <end position="155"/>
    </location>
</feature>
<feature type="transmembrane region" description="Helical" evidence="6">
    <location>
        <begin position="135"/>
        <end position="158"/>
    </location>
</feature>
<dbReference type="PANTHER" id="PTHR42709">
    <property type="entry name" value="ALKALINE PHOSPHATASE LIKE PROTEIN"/>
    <property type="match status" value="1"/>
</dbReference>
<evidence type="ECO:0000313" key="9">
    <source>
        <dbReference type="Proteomes" id="UP000319335"/>
    </source>
</evidence>
<dbReference type="Pfam" id="PF09335">
    <property type="entry name" value="VTT_dom"/>
    <property type="match status" value="1"/>
</dbReference>
<dbReference type="InterPro" id="IPR051311">
    <property type="entry name" value="DedA_domain"/>
</dbReference>
<reference evidence="8 9" key="1">
    <citation type="submission" date="2019-06" db="EMBL/GenBank/DDBJ databases">
        <title>Draft genome sequence of Methanolobus vulcani B1d.</title>
        <authorList>
            <person name="Creighbaum A.J."/>
            <person name="Ticak T."/>
            <person name="Hariraju D."/>
            <person name="Arivett B.A."/>
            <person name="Ferguson D.J.Jr."/>
        </authorList>
    </citation>
    <scope>NUCLEOTIDE SEQUENCE [LARGE SCALE GENOMIC DNA]</scope>
    <source>
        <strain evidence="8 9">B1d</strain>
    </source>
</reference>
<keyword evidence="9" id="KW-1185">Reference proteome</keyword>
<dbReference type="Proteomes" id="UP000319335">
    <property type="component" value="Unassembled WGS sequence"/>
</dbReference>
<name>A0A7Z8KLL6_9EURY</name>
<evidence type="ECO:0000256" key="6">
    <source>
        <dbReference type="SAM" id="Phobius"/>
    </source>
</evidence>
<dbReference type="InterPro" id="IPR032816">
    <property type="entry name" value="VTT_dom"/>
</dbReference>
<comment type="subcellular location">
    <subcellularLocation>
        <location evidence="1">Cell membrane</location>
        <topology evidence="1">Multi-pass membrane protein</topology>
    </subcellularLocation>
</comment>
<evidence type="ECO:0000256" key="2">
    <source>
        <dbReference type="ARBA" id="ARBA00022475"/>
    </source>
</evidence>
<dbReference type="GO" id="GO:0005886">
    <property type="term" value="C:plasma membrane"/>
    <property type="evidence" value="ECO:0007669"/>
    <property type="project" value="UniProtKB-SubCell"/>
</dbReference>
<keyword evidence="5 6" id="KW-0472">Membrane</keyword>
<evidence type="ECO:0000313" key="8">
    <source>
        <dbReference type="EMBL" id="TQD23811.1"/>
    </source>
</evidence>
<evidence type="ECO:0000256" key="1">
    <source>
        <dbReference type="ARBA" id="ARBA00004651"/>
    </source>
</evidence>
<dbReference type="AlphaFoldDB" id="A0A7Z8KLL6"/>
<evidence type="ECO:0000256" key="3">
    <source>
        <dbReference type="ARBA" id="ARBA00022692"/>
    </source>
</evidence>
<keyword evidence="3 6" id="KW-0812">Transmembrane</keyword>
<sequence length="197" mass="22456">MSNWEFLIPYLEHLSYLGIFITLGFLGHFIPLPEEVLLLIVGYIVSLGFGNLWIVIVVSLMAGASGDILLYWLSRNGNKLLSRFDNNKDKKTIARYEDLMEHHGGKTIFTFRLIVGLRVFGPVVAGSAKVPWRKFVFYDLLALLVFYPFLITTGYIFHSNLQNLITDISILGHVIFFAVVGLFTIILSLYHKKIFSH</sequence>
<feature type="transmembrane region" description="Helical" evidence="6">
    <location>
        <begin position="52"/>
        <end position="73"/>
    </location>
</feature>
<feature type="transmembrane region" description="Helical" evidence="6">
    <location>
        <begin position="14"/>
        <end position="32"/>
    </location>
</feature>
<organism evidence="8 9">
    <name type="scientific">Methanolobus vulcani</name>
    <dbReference type="NCBI Taxonomy" id="38026"/>
    <lineage>
        <taxon>Archaea</taxon>
        <taxon>Methanobacteriati</taxon>
        <taxon>Methanobacteriota</taxon>
        <taxon>Stenosarchaea group</taxon>
        <taxon>Methanomicrobia</taxon>
        <taxon>Methanosarcinales</taxon>
        <taxon>Methanosarcinaceae</taxon>
        <taxon>Methanolobus</taxon>
    </lineage>
</organism>
<feature type="transmembrane region" description="Helical" evidence="6">
    <location>
        <begin position="170"/>
        <end position="190"/>
    </location>
</feature>
<dbReference type="PANTHER" id="PTHR42709:SF6">
    <property type="entry name" value="UNDECAPRENYL PHOSPHATE TRANSPORTER A"/>
    <property type="match status" value="1"/>
</dbReference>
<comment type="caution">
    <text evidence="8">The sequence shown here is derived from an EMBL/GenBank/DDBJ whole genome shotgun (WGS) entry which is preliminary data.</text>
</comment>
<evidence type="ECO:0000259" key="7">
    <source>
        <dbReference type="Pfam" id="PF09335"/>
    </source>
</evidence>
<keyword evidence="2" id="KW-1003">Cell membrane</keyword>
<keyword evidence="4 6" id="KW-1133">Transmembrane helix</keyword>